<accession>A0A2I0WYI8</accession>
<dbReference type="InterPro" id="IPR051567">
    <property type="entry name" value="Unconventional_Myosin_ATPase"/>
</dbReference>
<feature type="domain" description="MyTH4" evidence="2">
    <location>
        <begin position="136"/>
        <end position="295"/>
    </location>
</feature>
<feature type="compositionally biased region" description="Polar residues" evidence="1">
    <location>
        <begin position="36"/>
        <end position="54"/>
    </location>
</feature>
<dbReference type="Proteomes" id="UP000233837">
    <property type="component" value="Unassembled WGS sequence"/>
</dbReference>
<proteinExistence type="predicted"/>
<dbReference type="Gene3D" id="1.25.40.530">
    <property type="entry name" value="MyTH4 domain"/>
    <property type="match status" value="1"/>
</dbReference>
<reference evidence="3 4" key="2">
    <citation type="journal article" date="2017" name="Nature">
        <title>The Apostasia genome and the evolution of orchids.</title>
        <authorList>
            <person name="Zhang G.Q."/>
            <person name="Liu K.W."/>
            <person name="Li Z."/>
            <person name="Lohaus R."/>
            <person name="Hsiao Y.Y."/>
            <person name="Niu S.C."/>
            <person name="Wang J.Y."/>
            <person name="Lin Y.C."/>
            <person name="Xu Q."/>
            <person name="Chen L.J."/>
            <person name="Yoshida K."/>
            <person name="Fujiwara S."/>
            <person name="Wang Z.W."/>
            <person name="Zhang Y.Q."/>
            <person name="Mitsuda N."/>
            <person name="Wang M."/>
            <person name="Liu G.H."/>
            <person name="Pecoraro L."/>
            <person name="Huang H.X."/>
            <person name="Xiao X.J."/>
            <person name="Lin M."/>
            <person name="Wu X.Y."/>
            <person name="Wu W.L."/>
            <person name="Chen Y.Y."/>
            <person name="Chang S.B."/>
            <person name="Sakamoto S."/>
            <person name="Ohme-Takagi M."/>
            <person name="Yagi M."/>
            <person name="Zeng S.J."/>
            <person name="Shen C.Y."/>
            <person name="Yeh C.M."/>
            <person name="Luo Y.B."/>
            <person name="Tsai W.C."/>
            <person name="Van de Peer Y."/>
            <person name="Liu Z.J."/>
        </authorList>
    </citation>
    <scope>NUCLEOTIDE SEQUENCE [LARGE SCALE GENOMIC DNA]</scope>
    <source>
        <tissue evidence="3">The whole plant</tissue>
    </source>
</reference>
<dbReference type="Pfam" id="PF00784">
    <property type="entry name" value="MyTH4"/>
    <property type="match status" value="1"/>
</dbReference>
<dbReference type="STRING" id="906689.A0A2I0WYI8"/>
<dbReference type="SMART" id="SM00139">
    <property type="entry name" value="MyTH4"/>
    <property type="match status" value="1"/>
</dbReference>
<dbReference type="InterPro" id="IPR000857">
    <property type="entry name" value="MyTH4_dom"/>
</dbReference>
<feature type="region of interest" description="Disordered" evidence="1">
    <location>
        <begin position="31"/>
        <end position="54"/>
    </location>
</feature>
<dbReference type="GO" id="GO:0005856">
    <property type="term" value="C:cytoskeleton"/>
    <property type="evidence" value="ECO:0007669"/>
    <property type="project" value="InterPro"/>
</dbReference>
<name>A0A2I0WYI8_9ASPA</name>
<keyword evidence="4" id="KW-1185">Reference proteome</keyword>
<organism evidence="3 4">
    <name type="scientific">Dendrobium catenatum</name>
    <dbReference type="NCBI Taxonomy" id="906689"/>
    <lineage>
        <taxon>Eukaryota</taxon>
        <taxon>Viridiplantae</taxon>
        <taxon>Streptophyta</taxon>
        <taxon>Embryophyta</taxon>
        <taxon>Tracheophyta</taxon>
        <taxon>Spermatophyta</taxon>
        <taxon>Magnoliopsida</taxon>
        <taxon>Liliopsida</taxon>
        <taxon>Asparagales</taxon>
        <taxon>Orchidaceae</taxon>
        <taxon>Epidendroideae</taxon>
        <taxon>Malaxideae</taxon>
        <taxon>Dendrobiinae</taxon>
        <taxon>Dendrobium</taxon>
    </lineage>
</organism>
<dbReference type="InterPro" id="IPR038185">
    <property type="entry name" value="MyTH4_dom_sf"/>
</dbReference>
<evidence type="ECO:0000313" key="4">
    <source>
        <dbReference type="Proteomes" id="UP000233837"/>
    </source>
</evidence>
<dbReference type="FunFam" id="1.25.40.530:FF:000005">
    <property type="entry name" value="Kinesin-like calmodulin-binding protein (ZWICHEL)"/>
    <property type="match status" value="1"/>
</dbReference>
<sequence>MLIKIKRRRKILLGICWNDMGDILPKTSESVRMDQNPFSSSNGTTVPSQNSASNVDGDVYDCDDSYFVLPNSNRLSMSLPAELAGAIPLIDRFQVENFLRAMQKQINSAGKRVFFSRKSIGPAVNEKFTLEDMLCFQKDPIPTSLLKINSDLVSRSVKIFQMILKYMGIDSSDKLTFLSLDERIELITKLYKQTLKRSELRDEFFAQISKQTRNNPDRSCLVKAWELMYLFSSSMPPSMDIGAYLSEYVHNVVQGVKTDPEVQILALNTLNSLKRSVKAGPRLTIPAREEIEALLIGKKLTTIVFFLDETFEEITYDMTTTVGDAVQVLACNIICGRYCFRNTDYIKNKKTLRCGE</sequence>
<evidence type="ECO:0000256" key="1">
    <source>
        <dbReference type="SAM" id="MobiDB-lite"/>
    </source>
</evidence>
<dbReference type="AlphaFoldDB" id="A0A2I0WYI8"/>
<reference evidence="3 4" key="1">
    <citation type="journal article" date="2016" name="Sci. Rep.">
        <title>The Dendrobium catenatum Lindl. genome sequence provides insights into polysaccharide synthase, floral development and adaptive evolution.</title>
        <authorList>
            <person name="Zhang G.Q."/>
            <person name="Xu Q."/>
            <person name="Bian C."/>
            <person name="Tsai W.C."/>
            <person name="Yeh C.M."/>
            <person name="Liu K.W."/>
            <person name="Yoshida K."/>
            <person name="Zhang L.S."/>
            <person name="Chang S.B."/>
            <person name="Chen F."/>
            <person name="Shi Y."/>
            <person name="Su Y.Y."/>
            <person name="Zhang Y.Q."/>
            <person name="Chen L.J."/>
            <person name="Yin Y."/>
            <person name="Lin M."/>
            <person name="Huang H."/>
            <person name="Deng H."/>
            <person name="Wang Z.W."/>
            <person name="Zhu S.L."/>
            <person name="Zhao X."/>
            <person name="Deng C."/>
            <person name="Niu S.C."/>
            <person name="Huang J."/>
            <person name="Wang M."/>
            <person name="Liu G.H."/>
            <person name="Yang H.J."/>
            <person name="Xiao X.J."/>
            <person name="Hsiao Y.Y."/>
            <person name="Wu W.L."/>
            <person name="Chen Y.Y."/>
            <person name="Mitsuda N."/>
            <person name="Ohme-Takagi M."/>
            <person name="Luo Y.B."/>
            <person name="Van de Peer Y."/>
            <person name="Liu Z.J."/>
        </authorList>
    </citation>
    <scope>NUCLEOTIDE SEQUENCE [LARGE SCALE GENOMIC DNA]</scope>
    <source>
        <tissue evidence="3">The whole plant</tissue>
    </source>
</reference>
<dbReference type="PROSITE" id="PS51016">
    <property type="entry name" value="MYTH4"/>
    <property type="match status" value="1"/>
</dbReference>
<dbReference type="EMBL" id="KZ502318">
    <property type="protein sequence ID" value="PKU80731.1"/>
    <property type="molecule type" value="Genomic_DNA"/>
</dbReference>
<evidence type="ECO:0000313" key="3">
    <source>
        <dbReference type="EMBL" id="PKU80731.1"/>
    </source>
</evidence>
<gene>
    <name evidence="3" type="ORF">MA16_Dca027257</name>
</gene>
<dbReference type="PANTHER" id="PTHR22692">
    <property type="entry name" value="MYOSIN VII, XV"/>
    <property type="match status" value="1"/>
</dbReference>
<evidence type="ECO:0000259" key="2">
    <source>
        <dbReference type="PROSITE" id="PS51016"/>
    </source>
</evidence>
<protein>
    <submittedName>
        <fullName evidence="3">Kinesin-like calmodulin-binding protein like</fullName>
    </submittedName>
</protein>